<feature type="non-terminal residue" evidence="1">
    <location>
        <position position="1"/>
    </location>
</feature>
<evidence type="ECO:0000313" key="1">
    <source>
        <dbReference type="EMBL" id="KKK85095.1"/>
    </source>
</evidence>
<sequence length="34" mass="3840">LPALEKIPVIIYTGQEISDADQKVLEKYTSNIYS</sequence>
<gene>
    <name evidence="1" type="ORF">LCGC14_2776720</name>
</gene>
<dbReference type="AlphaFoldDB" id="A0A0F8ZGG4"/>
<protein>
    <submittedName>
        <fullName evidence="1">Uncharacterized protein</fullName>
    </submittedName>
</protein>
<dbReference type="EMBL" id="LAZR01051468">
    <property type="protein sequence ID" value="KKK85095.1"/>
    <property type="molecule type" value="Genomic_DNA"/>
</dbReference>
<comment type="caution">
    <text evidence="1">The sequence shown here is derived from an EMBL/GenBank/DDBJ whole genome shotgun (WGS) entry which is preliminary data.</text>
</comment>
<accession>A0A0F8ZGG4</accession>
<organism evidence="1">
    <name type="scientific">marine sediment metagenome</name>
    <dbReference type="NCBI Taxonomy" id="412755"/>
    <lineage>
        <taxon>unclassified sequences</taxon>
        <taxon>metagenomes</taxon>
        <taxon>ecological metagenomes</taxon>
    </lineage>
</organism>
<proteinExistence type="predicted"/>
<name>A0A0F8ZGG4_9ZZZZ</name>
<reference evidence="1" key="1">
    <citation type="journal article" date="2015" name="Nature">
        <title>Complex archaea that bridge the gap between prokaryotes and eukaryotes.</title>
        <authorList>
            <person name="Spang A."/>
            <person name="Saw J.H."/>
            <person name="Jorgensen S.L."/>
            <person name="Zaremba-Niedzwiedzka K."/>
            <person name="Martijn J."/>
            <person name="Lind A.E."/>
            <person name="van Eijk R."/>
            <person name="Schleper C."/>
            <person name="Guy L."/>
            <person name="Ettema T.J."/>
        </authorList>
    </citation>
    <scope>NUCLEOTIDE SEQUENCE</scope>
</reference>